<dbReference type="AlphaFoldDB" id="A0A8X6IPK9"/>
<proteinExistence type="predicted"/>
<reference evidence="1" key="1">
    <citation type="submission" date="2020-08" db="EMBL/GenBank/DDBJ databases">
        <title>Multicomponent nature underlies the extraordinary mechanical properties of spider dragline silk.</title>
        <authorList>
            <person name="Kono N."/>
            <person name="Nakamura H."/>
            <person name="Mori M."/>
            <person name="Yoshida Y."/>
            <person name="Ohtoshi R."/>
            <person name="Malay A.D."/>
            <person name="Moran D.A.P."/>
            <person name="Tomita M."/>
            <person name="Numata K."/>
            <person name="Arakawa K."/>
        </authorList>
    </citation>
    <scope>NUCLEOTIDE SEQUENCE</scope>
</reference>
<sequence>MASSSLKRYIDDFDCSTENENFEGFDSSEASEIEKNYIECNNESADSGDDDIVNARDWCEITATGLSESPRFPSIENNAPLEANYTTATWSGSRLKRIYSSTKP</sequence>
<dbReference type="EMBL" id="BMAW01092409">
    <property type="protein sequence ID" value="GFS54661.1"/>
    <property type="molecule type" value="Genomic_DNA"/>
</dbReference>
<keyword evidence="2" id="KW-1185">Reference proteome</keyword>
<name>A0A8X6IPK9_NEPPI</name>
<comment type="caution">
    <text evidence="1">The sequence shown here is derived from an EMBL/GenBank/DDBJ whole genome shotgun (WGS) entry which is preliminary data.</text>
</comment>
<dbReference type="Proteomes" id="UP000887013">
    <property type="component" value="Unassembled WGS sequence"/>
</dbReference>
<gene>
    <name evidence="1" type="primary">X975_07258</name>
    <name evidence="1" type="ORF">NPIL_221001</name>
</gene>
<evidence type="ECO:0000313" key="1">
    <source>
        <dbReference type="EMBL" id="GFS54661.1"/>
    </source>
</evidence>
<organism evidence="1 2">
    <name type="scientific">Nephila pilipes</name>
    <name type="common">Giant wood spider</name>
    <name type="synonym">Nephila maculata</name>
    <dbReference type="NCBI Taxonomy" id="299642"/>
    <lineage>
        <taxon>Eukaryota</taxon>
        <taxon>Metazoa</taxon>
        <taxon>Ecdysozoa</taxon>
        <taxon>Arthropoda</taxon>
        <taxon>Chelicerata</taxon>
        <taxon>Arachnida</taxon>
        <taxon>Araneae</taxon>
        <taxon>Araneomorphae</taxon>
        <taxon>Entelegynae</taxon>
        <taxon>Araneoidea</taxon>
        <taxon>Nephilidae</taxon>
        <taxon>Nephila</taxon>
    </lineage>
</organism>
<evidence type="ECO:0000313" key="2">
    <source>
        <dbReference type="Proteomes" id="UP000887013"/>
    </source>
</evidence>
<protein>
    <submittedName>
        <fullName evidence="1">DDE_Tnp_1_7 domain-containing protein</fullName>
    </submittedName>
</protein>
<accession>A0A8X6IPK9</accession>